<keyword evidence="1" id="KW-1133">Transmembrane helix</keyword>
<reference evidence="2 3" key="1">
    <citation type="journal article" date="2011" name="J. Gen. Appl. Microbiol.">
        <title>Draft genome sequencing of the enigmatic yeast Saitoella complicata.</title>
        <authorList>
            <person name="Nishida H."/>
            <person name="Hamamoto M."/>
            <person name="Sugiyama J."/>
        </authorList>
    </citation>
    <scope>NUCLEOTIDE SEQUENCE [LARGE SCALE GENOMIC DNA]</scope>
    <source>
        <strain evidence="2 3">NRRL Y-17804</strain>
    </source>
</reference>
<reference evidence="2 3" key="2">
    <citation type="journal article" date="2014" name="J. Gen. Appl. Microbiol.">
        <title>The early diverging ascomycetous budding yeast Saitoella complicata has three histone deacetylases belonging to the Clr6, Hos2, and Rpd3 lineages.</title>
        <authorList>
            <person name="Nishida H."/>
            <person name="Matsumoto T."/>
            <person name="Kondo S."/>
            <person name="Hamamoto M."/>
            <person name="Yoshikawa H."/>
        </authorList>
    </citation>
    <scope>NUCLEOTIDE SEQUENCE [LARGE SCALE GENOMIC DNA]</scope>
    <source>
        <strain evidence="2 3">NRRL Y-17804</strain>
    </source>
</reference>
<keyword evidence="3" id="KW-1185">Reference proteome</keyword>
<feature type="transmembrane region" description="Helical" evidence="1">
    <location>
        <begin position="12"/>
        <end position="42"/>
    </location>
</feature>
<evidence type="ECO:0000256" key="1">
    <source>
        <dbReference type="SAM" id="Phobius"/>
    </source>
</evidence>
<organism evidence="2 3">
    <name type="scientific">Saitoella complicata (strain BCRC 22490 / CBS 7301 / JCM 7358 / NBRC 10748 / NRRL Y-17804)</name>
    <dbReference type="NCBI Taxonomy" id="698492"/>
    <lineage>
        <taxon>Eukaryota</taxon>
        <taxon>Fungi</taxon>
        <taxon>Dikarya</taxon>
        <taxon>Ascomycota</taxon>
        <taxon>Taphrinomycotina</taxon>
        <taxon>Taphrinomycotina incertae sedis</taxon>
        <taxon>Saitoella</taxon>
    </lineage>
</organism>
<dbReference type="PANTHER" id="PTHR33269:SF17">
    <property type="entry name" value="NADH-UBIQUINONE OXIDOREDUCTASE CHAIN 6"/>
    <property type="match status" value="1"/>
</dbReference>
<dbReference type="EMBL" id="BACD03000024">
    <property type="protein sequence ID" value="GAO49578.1"/>
    <property type="molecule type" value="Genomic_DNA"/>
</dbReference>
<dbReference type="InterPro" id="IPR001457">
    <property type="entry name" value="NADH_UbQ/plastoQ_OxRdtase_su6"/>
</dbReference>
<protein>
    <recommendedName>
        <fullName evidence="4">NADH-ubiquinone oxidoreductase chain 6</fullName>
    </recommendedName>
</protein>
<dbReference type="PANTHER" id="PTHR33269">
    <property type="entry name" value="NADH-UBIQUINONE OXIDOREDUCTASE CHAIN 6"/>
    <property type="match status" value="1"/>
</dbReference>
<keyword evidence="1" id="KW-0472">Membrane</keyword>
<dbReference type="AlphaFoldDB" id="A0A0E9NID9"/>
<proteinExistence type="predicted"/>
<reference evidence="2 3" key="3">
    <citation type="journal article" date="2015" name="Genome Announc.">
        <title>Draft Genome Sequence of the Archiascomycetous Yeast Saitoella complicata.</title>
        <authorList>
            <person name="Yamauchi K."/>
            <person name="Kondo S."/>
            <person name="Hamamoto M."/>
            <person name="Takahashi Y."/>
            <person name="Ogura Y."/>
            <person name="Hayashi T."/>
            <person name="Nishida H."/>
        </authorList>
    </citation>
    <scope>NUCLEOTIDE SEQUENCE [LARGE SCALE GENOMIC DNA]</scope>
    <source>
        <strain evidence="2 3">NRRL Y-17804</strain>
    </source>
</reference>
<name>A0A0E9NID9_SAICN</name>
<keyword evidence="1" id="KW-0812">Transmembrane</keyword>
<evidence type="ECO:0000313" key="2">
    <source>
        <dbReference type="EMBL" id="GAO49578.1"/>
    </source>
</evidence>
<dbReference type="STRING" id="698492.A0A0E9NID9"/>
<feature type="transmembrane region" description="Helical" evidence="1">
    <location>
        <begin position="54"/>
        <end position="74"/>
    </location>
</feature>
<sequence length="190" mass="21094">MMLNILSSLSIVSALLVINSTNPIVSVLLLISLFINVAGYLILNGLTFIGLTYLMVYVGAIAILFIFVIMLLNINKAELVSSTSESLPIGLLLGLTFLSSIYFLIPTTLLESEQLYYSIYNIFISDKIEHLPLLYSVSWDTNLLTVNQLMSLGLVMYNSHSIFLLIISFILLLSIMGAIVITKRDYTINT</sequence>
<dbReference type="GO" id="GO:0008137">
    <property type="term" value="F:NADH dehydrogenase (ubiquinone) activity"/>
    <property type="evidence" value="ECO:0007669"/>
    <property type="project" value="InterPro"/>
</dbReference>
<feature type="transmembrane region" description="Helical" evidence="1">
    <location>
        <begin position="162"/>
        <end position="181"/>
    </location>
</feature>
<dbReference type="Pfam" id="PF00499">
    <property type="entry name" value="Oxidored_q3"/>
    <property type="match status" value="1"/>
</dbReference>
<dbReference type="OMA" id="DQINSIG"/>
<accession>A0A0E9NID9</accession>
<evidence type="ECO:0008006" key="4">
    <source>
        <dbReference type="Google" id="ProtNLM"/>
    </source>
</evidence>
<dbReference type="Gene3D" id="1.20.120.1200">
    <property type="entry name" value="NADH-ubiquinone/plastoquinone oxidoreductase chain 6, subunit NuoJ"/>
    <property type="match status" value="1"/>
</dbReference>
<dbReference type="InterPro" id="IPR042106">
    <property type="entry name" value="Nuo/plastoQ_OxRdtase_6_NuoJ"/>
</dbReference>
<dbReference type="Proteomes" id="UP000033140">
    <property type="component" value="Unassembled WGS sequence"/>
</dbReference>
<evidence type="ECO:0000313" key="3">
    <source>
        <dbReference type="Proteomes" id="UP000033140"/>
    </source>
</evidence>
<comment type="caution">
    <text evidence="2">The sequence shown here is derived from an EMBL/GenBank/DDBJ whole genome shotgun (WGS) entry which is preliminary data.</text>
</comment>
<feature type="transmembrane region" description="Helical" evidence="1">
    <location>
        <begin position="86"/>
        <end position="105"/>
    </location>
</feature>
<gene>
    <name evidence="2" type="ORF">G7K_3727-t1</name>
</gene>